<dbReference type="Proteomes" id="UP000325315">
    <property type="component" value="Unassembled WGS sequence"/>
</dbReference>
<protein>
    <submittedName>
        <fullName evidence="1">Retrovirus-related Pol polyprotein from transposon opus</fullName>
    </submittedName>
</protein>
<dbReference type="InterPro" id="IPR052160">
    <property type="entry name" value="Gypsy_RT_Integrase-like"/>
</dbReference>
<comment type="caution">
    <text evidence="1">The sequence shown here is derived from an EMBL/GenBank/DDBJ whole genome shotgun (WGS) entry which is preliminary data.</text>
</comment>
<gene>
    <name evidence="1" type="ORF">EPI10_020261</name>
</gene>
<accession>A0A5B6WER2</accession>
<keyword evidence="2" id="KW-1185">Reference proteome</keyword>
<sequence length="64" mass="7491">MKSFDRCQRTGNISRRNTMPLMKILEVELFDVWGVDFSVVVDYISKQVEAEAYLTNNAKVVMRF</sequence>
<dbReference type="EMBL" id="SMMG02000003">
    <property type="protein sequence ID" value="KAA3479776.1"/>
    <property type="molecule type" value="Genomic_DNA"/>
</dbReference>
<evidence type="ECO:0000313" key="1">
    <source>
        <dbReference type="EMBL" id="KAA3479776.1"/>
    </source>
</evidence>
<dbReference type="PANTHER" id="PTHR47266">
    <property type="entry name" value="ENDONUCLEASE-RELATED"/>
    <property type="match status" value="1"/>
</dbReference>
<reference evidence="2" key="1">
    <citation type="journal article" date="2019" name="Plant Biotechnol. J.">
        <title>Genome sequencing of the Australian wild diploid species Gossypium australe highlights disease resistance and delayed gland morphogenesis.</title>
        <authorList>
            <person name="Cai Y."/>
            <person name="Cai X."/>
            <person name="Wang Q."/>
            <person name="Wang P."/>
            <person name="Zhang Y."/>
            <person name="Cai C."/>
            <person name="Xu Y."/>
            <person name="Wang K."/>
            <person name="Zhou Z."/>
            <person name="Wang C."/>
            <person name="Geng S."/>
            <person name="Li B."/>
            <person name="Dong Q."/>
            <person name="Hou Y."/>
            <person name="Wang H."/>
            <person name="Ai P."/>
            <person name="Liu Z."/>
            <person name="Yi F."/>
            <person name="Sun M."/>
            <person name="An G."/>
            <person name="Cheng J."/>
            <person name="Zhang Y."/>
            <person name="Shi Q."/>
            <person name="Xie Y."/>
            <person name="Shi X."/>
            <person name="Chang Y."/>
            <person name="Huang F."/>
            <person name="Chen Y."/>
            <person name="Hong S."/>
            <person name="Mi L."/>
            <person name="Sun Q."/>
            <person name="Zhang L."/>
            <person name="Zhou B."/>
            <person name="Peng R."/>
            <person name="Zhang X."/>
            <person name="Liu F."/>
        </authorList>
    </citation>
    <scope>NUCLEOTIDE SEQUENCE [LARGE SCALE GENOMIC DNA]</scope>
    <source>
        <strain evidence="2">cv. PA1801</strain>
    </source>
</reference>
<proteinExistence type="predicted"/>
<evidence type="ECO:0000313" key="2">
    <source>
        <dbReference type="Proteomes" id="UP000325315"/>
    </source>
</evidence>
<name>A0A5B6WER2_9ROSI</name>
<dbReference type="AlphaFoldDB" id="A0A5B6WER2"/>
<organism evidence="1 2">
    <name type="scientific">Gossypium australe</name>
    <dbReference type="NCBI Taxonomy" id="47621"/>
    <lineage>
        <taxon>Eukaryota</taxon>
        <taxon>Viridiplantae</taxon>
        <taxon>Streptophyta</taxon>
        <taxon>Embryophyta</taxon>
        <taxon>Tracheophyta</taxon>
        <taxon>Spermatophyta</taxon>
        <taxon>Magnoliopsida</taxon>
        <taxon>eudicotyledons</taxon>
        <taxon>Gunneridae</taxon>
        <taxon>Pentapetalae</taxon>
        <taxon>rosids</taxon>
        <taxon>malvids</taxon>
        <taxon>Malvales</taxon>
        <taxon>Malvaceae</taxon>
        <taxon>Malvoideae</taxon>
        <taxon>Gossypium</taxon>
    </lineage>
</organism>
<dbReference type="OrthoDB" id="1739170at2759"/>